<dbReference type="EMBL" id="JANBPG010000214">
    <property type="protein sequence ID" value="KAJ1898729.1"/>
    <property type="molecule type" value="Genomic_DNA"/>
</dbReference>
<evidence type="ECO:0000313" key="2">
    <source>
        <dbReference type="Proteomes" id="UP001150581"/>
    </source>
</evidence>
<comment type="caution">
    <text evidence="1">The sequence shown here is derived from an EMBL/GenBank/DDBJ whole genome shotgun (WGS) entry which is preliminary data.</text>
</comment>
<evidence type="ECO:0000313" key="1">
    <source>
        <dbReference type="EMBL" id="KAJ1898729.1"/>
    </source>
</evidence>
<gene>
    <name evidence="1" type="ORF">LPJ66_002570</name>
</gene>
<accession>A0ACC1IQ19</accession>
<organism evidence="1 2">
    <name type="scientific">Kickxella alabastrina</name>
    <dbReference type="NCBI Taxonomy" id="61397"/>
    <lineage>
        <taxon>Eukaryota</taxon>
        <taxon>Fungi</taxon>
        <taxon>Fungi incertae sedis</taxon>
        <taxon>Zoopagomycota</taxon>
        <taxon>Kickxellomycotina</taxon>
        <taxon>Kickxellomycetes</taxon>
        <taxon>Kickxellales</taxon>
        <taxon>Kickxellaceae</taxon>
        <taxon>Kickxella</taxon>
    </lineage>
</organism>
<dbReference type="Proteomes" id="UP001150581">
    <property type="component" value="Unassembled WGS sequence"/>
</dbReference>
<reference evidence="1" key="1">
    <citation type="submission" date="2022-07" db="EMBL/GenBank/DDBJ databases">
        <title>Phylogenomic reconstructions and comparative analyses of Kickxellomycotina fungi.</title>
        <authorList>
            <person name="Reynolds N.K."/>
            <person name="Stajich J.E."/>
            <person name="Barry K."/>
            <person name="Grigoriev I.V."/>
            <person name="Crous P."/>
            <person name="Smith M.E."/>
        </authorList>
    </citation>
    <scope>NUCLEOTIDE SEQUENCE</scope>
    <source>
        <strain evidence="1">Benny 63K</strain>
    </source>
</reference>
<keyword evidence="2" id="KW-1185">Reference proteome</keyword>
<proteinExistence type="predicted"/>
<name>A0ACC1IQ19_9FUNG</name>
<sequence>MAVATVLFRRLRSFLDLIQSPAFFKELMRTLLAWGVLFVVGIWMVICQQWSDMRWVRRIQQIQQQQSEYSPLAGSNSSSSASAFAATPSPPWPAHLMIQDQFLEMLPLLKQAWISDKLVGSSVIICIIGCSVLATGWRQRLTLIRRIAWMVAILYFIRSITISVTTLPPSINTCEITVPQSMWQVIKATPDILAGNIGQCTDKIFSGHTAILVISTLFWLRYATHWAFIAYSVVHTFIGVMSVLTARYHYTVDVVLGFLLTYFVHHVYYTALDQAIRQRDMVRGQALAWAKFRPSQHRAEDADEGVDTGGGLDCHDNYKMTVFVRNASANATQDAENASWQDYDSAVGMDISGRNTPMAQHNTQRNGLCQTVDIIDESLFVVRKRETSSATALSEAGETSSAIDHMVVRTPLSRHSSSPRCCASNQGSSTAISPQHEIFIADSAYDVNQVSSGGQRGSDDRALFLPRGNRDHTEDGLYRMPMLQQMQANSTSPHRLDVMGINRSFGSVLPAVVAWMDGLDIRYNTSA</sequence>
<protein>
    <submittedName>
        <fullName evidence="1">Uncharacterized protein</fullName>
    </submittedName>
</protein>